<evidence type="ECO:0000313" key="2">
    <source>
        <dbReference type="EMBL" id="SKA91188.1"/>
    </source>
</evidence>
<dbReference type="PANTHER" id="PTHR39193:SF1">
    <property type="entry name" value="5-DEOXY-GLUCURONATE ISOMERASE"/>
    <property type="match status" value="1"/>
</dbReference>
<dbReference type="GO" id="GO:0019310">
    <property type="term" value="P:inositol catabolic process"/>
    <property type="evidence" value="ECO:0007669"/>
    <property type="project" value="InterPro"/>
</dbReference>
<accession>A0A1T4XPY9</accession>
<reference evidence="3" key="1">
    <citation type="submission" date="2017-02" db="EMBL/GenBank/DDBJ databases">
        <authorList>
            <person name="Varghese N."/>
            <person name="Submissions S."/>
        </authorList>
    </citation>
    <scope>NUCLEOTIDE SEQUENCE [LARGE SCALE GENOMIC DNA]</scope>
    <source>
        <strain evidence="3">USBA 833</strain>
    </source>
</reference>
<evidence type="ECO:0000313" key="3">
    <source>
        <dbReference type="Proteomes" id="UP000190105"/>
    </source>
</evidence>
<dbReference type="Pfam" id="PF04962">
    <property type="entry name" value="KduI"/>
    <property type="match status" value="1"/>
</dbReference>
<dbReference type="STRING" id="1147123.SAMN05443428_11117"/>
<proteinExistence type="predicted"/>
<name>A0A1T4XPY9_9CLOT</name>
<dbReference type="RefSeq" id="WP_078696667.1">
    <property type="nucleotide sequence ID" value="NZ_FUYH01000011.1"/>
</dbReference>
<dbReference type="AlphaFoldDB" id="A0A1T4XPY9"/>
<sequence length="268" mass="31417">MIKICQDKPFEYGYNAITVMGEKEHDTMMDFGILRLKKDQKEVFFSENKERAFLMIKGEVALEWNGCKRIIKRESCFDYNPWVLHVPKCTEVKITGISDDSEINITSTTNDRNFNARLYSPDECASEERGKGTLNECSTRIVRTVFDYSNADYSNLVLGEVIDFPGKWSSYPPHHHPQPEIYFYKFYPENGYGFSQLGDRVEQVKNNYTIKILDDVSHPQVTAPGYAMYYIWVIRHIDKNPYKSPQYPIFESEHLWVNDKNAKIWPEK</sequence>
<dbReference type="InterPro" id="IPR021120">
    <property type="entry name" value="KduI/IolB_isomerase"/>
</dbReference>
<dbReference type="Proteomes" id="UP000190105">
    <property type="component" value="Unassembled WGS sequence"/>
</dbReference>
<dbReference type="SUPFAM" id="SSF51182">
    <property type="entry name" value="RmlC-like cupins"/>
    <property type="match status" value="1"/>
</dbReference>
<dbReference type="Gene3D" id="2.60.120.10">
    <property type="entry name" value="Jelly Rolls"/>
    <property type="match status" value="1"/>
</dbReference>
<dbReference type="InterPro" id="IPR024203">
    <property type="entry name" value="Deoxy-glucuronate_isom_IolB"/>
</dbReference>
<dbReference type="InterPro" id="IPR011051">
    <property type="entry name" value="RmlC_Cupin_sf"/>
</dbReference>
<organism evidence="2 3">
    <name type="scientific">Caloramator quimbayensis</name>
    <dbReference type="NCBI Taxonomy" id="1147123"/>
    <lineage>
        <taxon>Bacteria</taxon>
        <taxon>Bacillati</taxon>
        <taxon>Bacillota</taxon>
        <taxon>Clostridia</taxon>
        <taxon>Eubacteriales</taxon>
        <taxon>Clostridiaceae</taxon>
        <taxon>Caloramator</taxon>
    </lineage>
</organism>
<dbReference type="EMBL" id="FUYH01000011">
    <property type="protein sequence ID" value="SKA91188.1"/>
    <property type="molecule type" value="Genomic_DNA"/>
</dbReference>
<dbReference type="PIRSF" id="PIRSF036628">
    <property type="entry name" value="IolB"/>
    <property type="match status" value="1"/>
</dbReference>
<dbReference type="PANTHER" id="PTHR39193">
    <property type="entry name" value="5-DEOXY-GLUCURONATE ISOMERASE"/>
    <property type="match status" value="1"/>
</dbReference>
<keyword evidence="3" id="KW-1185">Reference proteome</keyword>
<dbReference type="GO" id="GO:0008880">
    <property type="term" value="F:glucuronate isomerase activity"/>
    <property type="evidence" value="ECO:0007669"/>
    <property type="project" value="InterPro"/>
</dbReference>
<gene>
    <name evidence="2" type="ORF">SAMN05443428_11117</name>
</gene>
<protein>
    <submittedName>
        <fullName evidence="2">5-deoxy-glucuronate isomerase</fullName>
    </submittedName>
</protein>
<dbReference type="InterPro" id="IPR014710">
    <property type="entry name" value="RmlC-like_jellyroll"/>
</dbReference>
<keyword evidence="1 2" id="KW-0413">Isomerase</keyword>
<evidence type="ECO:0000256" key="1">
    <source>
        <dbReference type="ARBA" id="ARBA00023235"/>
    </source>
</evidence>
<dbReference type="OrthoDB" id="9799936at2"/>